<organism evidence="1 2">
    <name type="scientific">Arenibacter certesii</name>
    <dbReference type="NCBI Taxonomy" id="228955"/>
    <lineage>
        <taxon>Bacteria</taxon>
        <taxon>Pseudomonadati</taxon>
        <taxon>Bacteroidota</taxon>
        <taxon>Flavobacteriia</taxon>
        <taxon>Flavobacteriales</taxon>
        <taxon>Flavobacteriaceae</taxon>
        <taxon>Arenibacter</taxon>
    </lineage>
</organism>
<gene>
    <name evidence="1" type="ORF">GCM10007383_36780</name>
</gene>
<evidence type="ECO:0008006" key="3">
    <source>
        <dbReference type="Google" id="ProtNLM"/>
    </source>
</evidence>
<dbReference type="EMBL" id="BMWP01000040">
    <property type="protein sequence ID" value="GGW49518.1"/>
    <property type="molecule type" value="Genomic_DNA"/>
</dbReference>
<dbReference type="SUPFAM" id="SSF53187">
    <property type="entry name" value="Zn-dependent exopeptidases"/>
    <property type="match status" value="1"/>
</dbReference>
<reference evidence="1" key="1">
    <citation type="journal article" date="2014" name="Int. J. Syst. Evol. Microbiol.">
        <title>Complete genome sequence of Corynebacterium casei LMG S-19264T (=DSM 44701T), isolated from a smear-ripened cheese.</title>
        <authorList>
            <consortium name="US DOE Joint Genome Institute (JGI-PGF)"/>
            <person name="Walter F."/>
            <person name="Albersmeier A."/>
            <person name="Kalinowski J."/>
            <person name="Ruckert C."/>
        </authorList>
    </citation>
    <scope>NUCLEOTIDE SEQUENCE</scope>
    <source>
        <strain evidence="1">KCTC 12113</strain>
    </source>
</reference>
<protein>
    <recommendedName>
        <fullName evidence="3">MurNAc-LAA domain-containing protein</fullName>
    </recommendedName>
</protein>
<keyword evidence="2" id="KW-1185">Reference proteome</keyword>
<dbReference type="Gene3D" id="3.40.630.40">
    <property type="entry name" value="Zn-dependent exopeptidases"/>
    <property type="match status" value="1"/>
</dbReference>
<proteinExistence type="predicted"/>
<sequence length="49" mass="5506">MYDDFQVLREAQLTCPGVLLELGFISNEEEAKHSSRRESITGLALVILI</sequence>
<accession>A0A918J659</accession>
<dbReference type="Proteomes" id="UP000634668">
    <property type="component" value="Unassembled WGS sequence"/>
</dbReference>
<dbReference type="AlphaFoldDB" id="A0A918J659"/>
<evidence type="ECO:0000313" key="1">
    <source>
        <dbReference type="EMBL" id="GGW49518.1"/>
    </source>
</evidence>
<reference evidence="1" key="2">
    <citation type="submission" date="2020-09" db="EMBL/GenBank/DDBJ databases">
        <authorList>
            <person name="Sun Q."/>
            <person name="Kim S."/>
        </authorList>
    </citation>
    <scope>NUCLEOTIDE SEQUENCE</scope>
    <source>
        <strain evidence="1">KCTC 12113</strain>
    </source>
</reference>
<evidence type="ECO:0000313" key="2">
    <source>
        <dbReference type="Proteomes" id="UP000634668"/>
    </source>
</evidence>
<name>A0A918J659_9FLAO</name>
<comment type="caution">
    <text evidence="1">The sequence shown here is derived from an EMBL/GenBank/DDBJ whole genome shotgun (WGS) entry which is preliminary data.</text>
</comment>